<keyword evidence="10" id="KW-0961">Cell wall biogenesis/degradation</keyword>
<evidence type="ECO:0000259" key="14">
    <source>
        <dbReference type="Pfam" id="PF08407"/>
    </source>
</evidence>
<organism evidence="15 16">
    <name type="scientific">Stachybotrys chartarum (strain CBS 109288 / IBT 7711)</name>
    <name type="common">Toxic black mold</name>
    <name type="synonym">Stilbospora chartarum</name>
    <dbReference type="NCBI Taxonomy" id="1280523"/>
    <lineage>
        <taxon>Eukaryota</taxon>
        <taxon>Fungi</taxon>
        <taxon>Dikarya</taxon>
        <taxon>Ascomycota</taxon>
        <taxon>Pezizomycotina</taxon>
        <taxon>Sordariomycetes</taxon>
        <taxon>Hypocreomycetidae</taxon>
        <taxon>Hypocreales</taxon>
        <taxon>Stachybotryaceae</taxon>
        <taxon>Stachybotrys</taxon>
    </lineage>
</organism>
<reference evidence="15 16" key="1">
    <citation type="journal article" date="2014" name="BMC Genomics">
        <title>Comparative genome sequencing reveals chemotype-specific gene clusters in the toxigenic black mold Stachybotrys.</title>
        <authorList>
            <person name="Semeiks J."/>
            <person name="Borek D."/>
            <person name="Otwinowski Z."/>
            <person name="Grishin N.V."/>
        </authorList>
    </citation>
    <scope>NUCLEOTIDE SEQUENCE [LARGE SCALE GENOMIC DNA]</scope>
    <source>
        <strain evidence="16">CBS 109288 / IBT 7711</strain>
    </source>
</reference>
<feature type="region of interest" description="Disordered" evidence="12">
    <location>
        <begin position="139"/>
        <end position="219"/>
    </location>
</feature>
<keyword evidence="5" id="KW-0808">Transferase</keyword>
<dbReference type="Proteomes" id="UP000028045">
    <property type="component" value="Unassembled WGS sequence"/>
</dbReference>
<evidence type="ECO:0000256" key="2">
    <source>
        <dbReference type="ARBA" id="ARBA00012543"/>
    </source>
</evidence>
<evidence type="ECO:0000256" key="4">
    <source>
        <dbReference type="ARBA" id="ARBA00022676"/>
    </source>
</evidence>
<feature type="compositionally biased region" description="Polar residues" evidence="12">
    <location>
        <begin position="235"/>
        <end position="251"/>
    </location>
</feature>
<feature type="compositionally biased region" description="Low complexity" evidence="12">
    <location>
        <begin position="198"/>
        <end position="213"/>
    </location>
</feature>
<gene>
    <name evidence="15" type="ORF">S7711_00100</name>
</gene>
<protein>
    <recommendedName>
        <fullName evidence="2">chitin synthase</fullName>
        <ecNumber evidence="2">2.4.1.16</ecNumber>
    </recommendedName>
</protein>
<keyword evidence="6 13" id="KW-0812">Transmembrane</keyword>
<dbReference type="InterPro" id="IPR004835">
    <property type="entry name" value="Chitin_synth"/>
</dbReference>
<keyword evidence="8 13" id="KW-0472">Membrane</keyword>
<dbReference type="InterPro" id="IPR013616">
    <property type="entry name" value="Chitin_synth_N"/>
</dbReference>
<dbReference type="GO" id="GO:0071555">
    <property type="term" value="P:cell wall organization"/>
    <property type="evidence" value="ECO:0007669"/>
    <property type="project" value="UniProtKB-KW"/>
</dbReference>
<dbReference type="Pfam" id="PF01644">
    <property type="entry name" value="Chitin_synth_1"/>
    <property type="match status" value="1"/>
</dbReference>
<keyword evidence="16" id="KW-1185">Reference proteome</keyword>
<evidence type="ECO:0000256" key="12">
    <source>
        <dbReference type="SAM" id="MobiDB-lite"/>
    </source>
</evidence>
<dbReference type="PANTHER" id="PTHR22914">
    <property type="entry name" value="CHITIN SYNTHASE"/>
    <property type="match status" value="1"/>
</dbReference>
<evidence type="ECO:0000256" key="7">
    <source>
        <dbReference type="ARBA" id="ARBA00022989"/>
    </source>
</evidence>
<evidence type="ECO:0000256" key="1">
    <source>
        <dbReference type="ARBA" id="ARBA00004651"/>
    </source>
</evidence>
<dbReference type="HOGENOM" id="CLU_004760_3_1_1"/>
<feature type="region of interest" description="Disordered" evidence="12">
    <location>
        <begin position="235"/>
        <end position="318"/>
    </location>
</feature>
<feature type="transmembrane region" description="Helical" evidence="13">
    <location>
        <begin position="816"/>
        <end position="841"/>
    </location>
</feature>
<feature type="transmembrane region" description="Helical" evidence="13">
    <location>
        <begin position="782"/>
        <end position="804"/>
    </location>
</feature>
<dbReference type="GO" id="GO:0005886">
    <property type="term" value="C:plasma membrane"/>
    <property type="evidence" value="ECO:0007669"/>
    <property type="project" value="UniProtKB-SubCell"/>
</dbReference>
<dbReference type="SUPFAM" id="SSF53448">
    <property type="entry name" value="Nucleotide-diphospho-sugar transferases"/>
    <property type="match status" value="1"/>
</dbReference>
<evidence type="ECO:0000256" key="11">
    <source>
        <dbReference type="ARBA" id="ARBA00049510"/>
    </source>
</evidence>
<feature type="transmembrane region" description="Helical" evidence="13">
    <location>
        <begin position="861"/>
        <end position="883"/>
    </location>
</feature>
<dbReference type="OrthoDB" id="26569at2759"/>
<feature type="domain" description="Chitin synthase N-terminal" evidence="14">
    <location>
        <begin position="322"/>
        <end position="390"/>
    </location>
</feature>
<evidence type="ECO:0000256" key="8">
    <source>
        <dbReference type="ARBA" id="ARBA00023136"/>
    </source>
</evidence>
<evidence type="ECO:0000256" key="13">
    <source>
        <dbReference type="SAM" id="Phobius"/>
    </source>
</evidence>
<dbReference type="PANTHER" id="PTHR22914:SF9">
    <property type="entry name" value="CHITIN SYNTHASE 1"/>
    <property type="match status" value="1"/>
</dbReference>
<dbReference type="GO" id="GO:0006031">
    <property type="term" value="P:chitin biosynthetic process"/>
    <property type="evidence" value="ECO:0007669"/>
    <property type="project" value="TreeGrafter"/>
</dbReference>
<sequence length="1064" mass="120263">MTIVTHPTPERQATLKWCSIVKPAKAVIPISLKPSSTKPPPPSHLRPVHRLASSHQRQICSRPSSPSGNWVGNTAPRFLLLITGALFFPPTLLATPGRCSDGIVKGWDGTQIAFHASRLRPPRERIIVKTMAYNRLDDDYYGDQMDRRGNYRTPSPGHPLQHGYQLEDDPYNRQPQNLSDPYGRPQPPAVSDPYAHHPPNLDMPMPPNMSNLSQQRLGTPSDHLHLNAAQSIDNLSGYDSASRPPQQSGYSINPEAHHDGYFNAPYEPQPHDGQAYDQPGYDLDDRRPMLPHQETEGPTPDPESYADQPQQPPAGGGLRRFKTVKQVLLYRGNLVLDCPVPPVLLQQNNHGERDEFTHMRYTAATCDPADFYNENFTLRQKLFSKPRHTELFIVVTMYNEDDVLFTRTMIGVFKNIEFMCNRPNSKTWGKDAWKKIVVCVVSDGRAKINPRTKAVLSGMGVYQEGIAKQQVNGKDVTAHIYEYTTQTHLQLKNDVVSLVHRRQPVQMIFCLKEKNQKKINSHRWFFQAFGRVLDPNICVLIDAGTRPGGNSIYHLWKAFDLEPMCGGACGEIKAMLGKAGKNLVNPLVATQNFEYKMSNILDKPLESAFGFISVLPGAFSAYRYVALQNDKNGKGPLEKYFLGETLHGGADAGLFESNMYLAEDRILCFEIVTKRNCHWILQYVKSATGETDVPDTVTELVLQRRRWLNGSFFASLYALVHFHDFFRSRHSMLRKFAFFIEFVFQTINTLFAWFAIGNFFLVFRILTTSLGADNLLGRPGEILGVVFTWLYGAFLITCFVLAMGNRPAGSGRLYTAMVWFWAMIMIYLMFAAVYISVIAIIEDVNDEDGFQLDQLFRNEVFYTLIVSVMSTYGLWLVASLIFFDPWHMLTSFFQYMLLSPTYINVLNVYAFCNTHDVSWGTKGDDKVEKLPSVNTKDGQGKTDLPDEGDLNAQYQREVATFATKYVEVKKPLTTAQLQEKQMDYYKGVRTGVVLIWMITNFALAAVVLSAAGLESITPGSDSEDQQDARSNLYMTIILWSVAGLSAFKFIGAVWFLIVRMFRGV</sequence>
<comment type="catalytic activity">
    <reaction evidence="11">
        <text>[(1-&gt;4)-N-acetyl-beta-D-glucosaminyl](n) + UDP-N-acetyl-alpha-D-glucosamine = [(1-&gt;4)-N-acetyl-beta-D-glucosaminyl](n+1) + UDP + H(+)</text>
        <dbReference type="Rhea" id="RHEA:16637"/>
        <dbReference type="Rhea" id="RHEA-COMP:9593"/>
        <dbReference type="Rhea" id="RHEA-COMP:9595"/>
        <dbReference type="ChEBI" id="CHEBI:15378"/>
        <dbReference type="ChEBI" id="CHEBI:17029"/>
        <dbReference type="ChEBI" id="CHEBI:57705"/>
        <dbReference type="ChEBI" id="CHEBI:58223"/>
        <dbReference type="EC" id="2.4.1.16"/>
    </reaction>
    <physiologicalReaction direction="left-to-right" evidence="11">
        <dbReference type="Rhea" id="RHEA:16638"/>
    </physiologicalReaction>
</comment>
<proteinExistence type="predicted"/>
<dbReference type="GO" id="GO:0030428">
    <property type="term" value="C:cell septum"/>
    <property type="evidence" value="ECO:0007669"/>
    <property type="project" value="TreeGrafter"/>
</dbReference>
<keyword evidence="9" id="KW-0325">Glycoprotein</keyword>
<comment type="subcellular location">
    <subcellularLocation>
        <location evidence="1">Cell membrane</location>
        <topology evidence="1">Multi-pass membrane protein</topology>
    </subcellularLocation>
</comment>
<keyword evidence="3" id="KW-1003">Cell membrane</keyword>
<accession>A0A084B3F5</accession>
<name>A0A084B3F5_STACB</name>
<feature type="transmembrane region" description="Helical" evidence="13">
    <location>
        <begin position="990"/>
        <end position="1012"/>
    </location>
</feature>
<dbReference type="InterPro" id="IPR029044">
    <property type="entry name" value="Nucleotide-diphossugar_trans"/>
</dbReference>
<evidence type="ECO:0000256" key="10">
    <source>
        <dbReference type="ARBA" id="ARBA00023316"/>
    </source>
</evidence>
<evidence type="ECO:0000313" key="15">
    <source>
        <dbReference type="EMBL" id="KEY72084.1"/>
    </source>
</evidence>
<feature type="transmembrane region" description="Helical" evidence="13">
    <location>
        <begin position="738"/>
        <end position="762"/>
    </location>
</feature>
<dbReference type="GO" id="GO:0004100">
    <property type="term" value="F:chitin synthase activity"/>
    <property type="evidence" value="ECO:0007669"/>
    <property type="project" value="UniProtKB-EC"/>
</dbReference>
<keyword evidence="4" id="KW-0328">Glycosyltransferase</keyword>
<keyword evidence="7 13" id="KW-1133">Transmembrane helix</keyword>
<feature type="transmembrane region" description="Helical" evidence="13">
    <location>
        <begin position="1032"/>
        <end position="1058"/>
    </location>
</feature>
<dbReference type="EMBL" id="KL648097">
    <property type="protein sequence ID" value="KEY72084.1"/>
    <property type="molecule type" value="Genomic_DNA"/>
</dbReference>
<dbReference type="EC" id="2.4.1.16" evidence="2"/>
<dbReference type="AlphaFoldDB" id="A0A084B3F5"/>
<evidence type="ECO:0000256" key="9">
    <source>
        <dbReference type="ARBA" id="ARBA00023180"/>
    </source>
</evidence>
<evidence type="ECO:0000256" key="5">
    <source>
        <dbReference type="ARBA" id="ARBA00022679"/>
    </source>
</evidence>
<dbReference type="CDD" id="cd04190">
    <property type="entry name" value="Chitin_synth_C"/>
    <property type="match status" value="1"/>
</dbReference>
<evidence type="ECO:0000256" key="3">
    <source>
        <dbReference type="ARBA" id="ARBA00022475"/>
    </source>
</evidence>
<evidence type="ECO:0000256" key="6">
    <source>
        <dbReference type="ARBA" id="ARBA00022692"/>
    </source>
</evidence>
<dbReference type="Pfam" id="PF08407">
    <property type="entry name" value="Chitin_synth_1N"/>
    <property type="match status" value="1"/>
</dbReference>
<evidence type="ECO:0000313" key="16">
    <source>
        <dbReference type="Proteomes" id="UP000028045"/>
    </source>
</evidence>